<keyword evidence="1" id="KW-1133">Transmembrane helix</keyword>
<proteinExistence type="predicted"/>
<feature type="transmembrane region" description="Helical" evidence="1">
    <location>
        <begin position="124"/>
        <end position="149"/>
    </location>
</feature>
<evidence type="ECO:0000313" key="3">
    <source>
        <dbReference type="Proteomes" id="UP000198778"/>
    </source>
</evidence>
<feature type="transmembrane region" description="Helical" evidence="1">
    <location>
        <begin position="83"/>
        <end position="103"/>
    </location>
</feature>
<name>A0A1H0HDR2_9BACI</name>
<reference evidence="3" key="1">
    <citation type="submission" date="2016-10" db="EMBL/GenBank/DDBJ databases">
        <authorList>
            <person name="Varghese N."/>
            <person name="Submissions S."/>
        </authorList>
    </citation>
    <scope>NUCLEOTIDE SEQUENCE [LARGE SCALE GENOMIC DNA]</scope>
    <source>
        <strain evidence="3">CGMCC 1.10369</strain>
    </source>
</reference>
<gene>
    <name evidence="2" type="ORF">SAMN04488053_10860</name>
</gene>
<evidence type="ECO:0000256" key="1">
    <source>
        <dbReference type="SAM" id="Phobius"/>
    </source>
</evidence>
<keyword evidence="1" id="KW-0812">Transmembrane</keyword>
<feature type="transmembrane region" description="Helical" evidence="1">
    <location>
        <begin position="49"/>
        <end position="71"/>
    </location>
</feature>
<dbReference type="OrthoDB" id="2988102at2"/>
<dbReference type="AlphaFoldDB" id="A0A1H0HDR2"/>
<dbReference type="STRING" id="745820.SAMN04488053_10860"/>
<accession>A0A1H0HDR2</accession>
<protein>
    <recommendedName>
        <fullName evidence="4">Copper resistance protein D domain-containing protein</fullName>
    </recommendedName>
</protein>
<keyword evidence="1" id="KW-0472">Membrane</keyword>
<keyword evidence="3" id="KW-1185">Reference proteome</keyword>
<feature type="transmembrane region" description="Helical" evidence="1">
    <location>
        <begin position="6"/>
        <end position="28"/>
    </location>
</feature>
<evidence type="ECO:0008006" key="4">
    <source>
        <dbReference type="Google" id="ProtNLM"/>
    </source>
</evidence>
<organism evidence="2 3">
    <name type="scientific">Alkalicoccus daliensis</name>
    <dbReference type="NCBI Taxonomy" id="745820"/>
    <lineage>
        <taxon>Bacteria</taxon>
        <taxon>Bacillati</taxon>
        <taxon>Bacillota</taxon>
        <taxon>Bacilli</taxon>
        <taxon>Bacillales</taxon>
        <taxon>Bacillaceae</taxon>
        <taxon>Alkalicoccus</taxon>
    </lineage>
</organism>
<dbReference type="EMBL" id="FNIL01000008">
    <property type="protein sequence ID" value="SDO17213.1"/>
    <property type="molecule type" value="Genomic_DNA"/>
</dbReference>
<dbReference type="RefSeq" id="WP_090843288.1">
    <property type="nucleotide sequence ID" value="NZ_FNIL01000008.1"/>
</dbReference>
<sequence length="152" mass="17299">MYSLSYIIHIIGVALWLGSFTAFGFLLQSLVREDEPMKNYRSVINKIRIWINYGVLPGAVVVMLTGVYMILQLNRETLPFYMIFMEQAGSMIVLLTVVMLSVYSRRLKKKLEGETLKKDKTLEALSLAHTNYMFSSAALVLLVIIVVGMRIN</sequence>
<dbReference type="Proteomes" id="UP000198778">
    <property type="component" value="Unassembled WGS sequence"/>
</dbReference>
<evidence type="ECO:0000313" key="2">
    <source>
        <dbReference type="EMBL" id="SDO17213.1"/>
    </source>
</evidence>